<dbReference type="GO" id="GO:0004455">
    <property type="term" value="F:ketol-acid reductoisomerase activity"/>
    <property type="evidence" value="ECO:0007669"/>
    <property type="project" value="UniProtKB-EC"/>
</dbReference>
<gene>
    <name evidence="2" type="ORF">ACFQ07_26265</name>
</gene>
<dbReference type="Proteomes" id="UP001597083">
    <property type="component" value="Unassembled WGS sequence"/>
</dbReference>
<feature type="domain" description="KARI N-terminal Rossmann" evidence="1">
    <location>
        <begin position="1"/>
        <end position="43"/>
    </location>
</feature>
<dbReference type="EC" id="1.1.1.86" evidence="2"/>
<proteinExistence type="predicted"/>
<evidence type="ECO:0000313" key="3">
    <source>
        <dbReference type="Proteomes" id="UP001597083"/>
    </source>
</evidence>
<organism evidence="2 3">
    <name type="scientific">Actinomadura adrarensis</name>
    <dbReference type="NCBI Taxonomy" id="1819600"/>
    <lineage>
        <taxon>Bacteria</taxon>
        <taxon>Bacillati</taxon>
        <taxon>Actinomycetota</taxon>
        <taxon>Actinomycetes</taxon>
        <taxon>Streptosporangiales</taxon>
        <taxon>Thermomonosporaceae</taxon>
        <taxon>Actinomadura</taxon>
    </lineage>
</organism>
<sequence length="43" mass="4598">MFYDNDADLSVIQGRHVAIIGYGSQGHAHALSLRDSGVDVRVG</sequence>
<protein>
    <submittedName>
        <fullName evidence="2">Ketol-acid reductoisomerase</fullName>
        <ecNumber evidence="2">1.1.1.86</ecNumber>
    </submittedName>
</protein>
<dbReference type="InterPro" id="IPR036291">
    <property type="entry name" value="NAD(P)-bd_dom_sf"/>
</dbReference>
<accession>A0ABW3CP77</accession>
<name>A0ABW3CP77_9ACTN</name>
<dbReference type="Pfam" id="PF07991">
    <property type="entry name" value="KARI_N"/>
    <property type="match status" value="1"/>
</dbReference>
<dbReference type="Gene3D" id="3.40.50.720">
    <property type="entry name" value="NAD(P)-binding Rossmann-like Domain"/>
    <property type="match status" value="1"/>
</dbReference>
<comment type="caution">
    <text evidence="2">The sequence shown here is derived from an EMBL/GenBank/DDBJ whole genome shotgun (WGS) entry which is preliminary data.</text>
</comment>
<dbReference type="EMBL" id="JBHTIR010003781">
    <property type="protein sequence ID" value="MFD0855774.1"/>
    <property type="molecule type" value="Genomic_DNA"/>
</dbReference>
<keyword evidence="2" id="KW-0560">Oxidoreductase</keyword>
<evidence type="ECO:0000259" key="1">
    <source>
        <dbReference type="PROSITE" id="PS51850"/>
    </source>
</evidence>
<dbReference type="PROSITE" id="PS51850">
    <property type="entry name" value="KARI_N"/>
    <property type="match status" value="1"/>
</dbReference>
<feature type="non-terminal residue" evidence="2">
    <location>
        <position position="43"/>
    </location>
</feature>
<dbReference type="InterPro" id="IPR013116">
    <property type="entry name" value="KARI_N"/>
</dbReference>
<reference evidence="3" key="1">
    <citation type="journal article" date="2019" name="Int. J. Syst. Evol. Microbiol.">
        <title>The Global Catalogue of Microorganisms (GCM) 10K type strain sequencing project: providing services to taxonomists for standard genome sequencing and annotation.</title>
        <authorList>
            <consortium name="The Broad Institute Genomics Platform"/>
            <consortium name="The Broad Institute Genome Sequencing Center for Infectious Disease"/>
            <person name="Wu L."/>
            <person name="Ma J."/>
        </authorList>
    </citation>
    <scope>NUCLEOTIDE SEQUENCE [LARGE SCALE GENOMIC DNA]</scope>
    <source>
        <strain evidence="3">JCM 31696</strain>
    </source>
</reference>
<evidence type="ECO:0000313" key="2">
    <source>
        <dbReference type="EMBL" id="MFD0855774.1"/>
    </source>
</evidence>
<keyword evidence="3" id="KW-1185">Reference proteome</keyword>
<dbReference type="SUPFAM" id="SSF51735">
    <property type="entry name" value="NAD(P)-binding Rossmann-fold domains"/>
    <property type="match status" value="1"/>
</dbReference>